<dbReference type="InterPro" id="IPR014408">
    <property type="entry name" value="dGMP_Pdiesterase_EAL/HD-GYP"/>
</dbReference>
<accession>A0A3G1KLW2</accession>
<dbReference type="InterPro" id="IPR035919">
    <property type="entry name" value="EAL_sf"/>
</dbReference>
<dbReference type="PROSITE" id="PS51833">
    <property type="entry name" value="HDOD"/>
    <property type="match status" value="1"/>
</dbReference>
<dbReference type="InterPro" id="IPR013976">
    <property type="entry name" value="HDOD"/>
</dbReference>
<dbReference type="SUPFAM" id="SSF109604">
    <property type="entry name" value="HD-domain/PDEase-like"/>
    <property type="match status" value="1"/>
</dbReference>
<dbReference type="Pfam" id="PF08668">
    <property type="entry name" value="HDOD"/>
    <property type="match status" value="1"/>
</dbReference>
<feature type="domain" description="HDOD" evidence="1">
    <location>
        <begin position="198"/>
        <end position="387"/>
    </location>
</feature>
<organism evidence="2 3">
    <name type="scientific">Formimonas warabiya</name>
    <dbReference type="NCBI Taxonomy" id="1761012"/>
    <lineage>
        <taxon>Bacteria</taxon>
        <taxon>Bacillati</taxon>
        <taxon>Bacillota</taxon>
        <taxon>Clostridia</taxon>
        <taxon>Eubacteriales</taxon>
        <taxon>Peptococcaceae</taxon>
        <taxon>Candidatus Formimonas</taxon>
    </lineage>
</organism>
<dbReference type="KEGG" id="fwa:DCMF_00130"/>
<dbReference type="PIRSF" id="PIRSF003180">
    <property type="entry name" value="DiGMPpdiest_YuxH"/>
    <property type="match status" value="1"/>
</dbReference>
<dbReference type="Proteomes" id="UP000323521">
    <property type="component" value="Chromosome"/>
</dbReference>
<dbReference type="SUPFAM" id="SSF141868">
    <property type="entry name" value="EAL domain-like"/>
    <property type="match status" value="1"/>
</dbReference>
<reference evidence="2 3" key="1">
    <citation type="submission" date="2016-10" db="EMBL/GenBank/DDBJ databases">
        <title>Complete Genome Sequence of Peptococcaceae strain DCMF.</title>
        <authorList>
            <person name="Edwards R.J."/>
            <person name="Holland S.I."/>
            <person name="Deshpande N.P."/>
            <person name="Wong Y.K."/>
            <person name="Ertan H."/>
            <person name="Manefield M."/>
            <person name="Russell T.L."/>
            <person name="Lee M.J."/>
        </authorList>
    </citation>
    <scope>NUCLEOTIDE SEQUENCE [LARGE SCALE GENOMIC DNA]</scope>
    <source>
        <strain evidence="2 3">DCMF</strain>
    </source>
</reference>
<evidence type="ECO:0000313" key="2">
    <source>
        <dbReference type="EMBL" id="ATW23411.1"/>
    </source>
</evidence>
<gene>
    <name evidence="2" type="ORF">DCMF_00130</name>
</gene>
<dbReference type="PANTHER" id="PTHR33525">
    <property type="match status" value="1"/>
</dbReference>
<evidence type="ECO:0000259" key="1">
    <source>
        <dbReference type="PROSITE" id="PS51833"/>
    </source>
</evidence>
<dbReference type="InterPro" id="IPR001633">
    <property type="entry name" value="EAL_dom"/>
</dbReference>
<dbReference type="RefSeq" id="WP_214658982.1">
    <property type="nucleotide sequence ID" value="NZ_CP017634.1"/>
</dbReference>
<proteinExistence type="predicted"/>
<dbReference type="Gene3D" id="3.20.20.450">
    <property type="entry name" value="EAL domain"/>
    <property type="match status" value="1"/>
</dbReference>
<protein>
    <recommendedName>
        <fullName evidence="1">HDOD domain-containing protein</fullName>
    </recommendedName>
</protein>
<dbReference type="Gene3D" id="1.10.3210.10">
    <property type="entry name" value="Hypothetical protein af1432"/>
    <property type="match status" value="1"/>
</dbReference>
<dbReference type="PANTHER" id="PTHR33525:SF4">
    <property type="entry name" value="CYCLIC DI-GMP PHOSPHODIESTERASE CDGJ"/>
    <property type="match status" value="1"/>
</dbReference>
<dbReference type="AlphaFoldDB" id="A0A3G1KLW2"/>
<dbReference type="EMBL" id="CP017634">
    <property type="protein sequence ID" value="ATW23411.1"/>
    <property type="molecule type" value="Genomic_DNA"/>
</dbReference>
<evidence type="ECO:0000313" key="3">
    <source>
        <dbReference type="Proteomes" id="UP000323521"/>
    </source>
</evidence>
<name>A0A3G1KLW2_FORW1</name>
<keyword evidence="3" id="KW-1185">Reference proteome</keyword>
<dbReference type="InterPro" id="IPR052340">
    <property type="entry name" value="RNase_Y/CdgJ"/>
</dbReference>
<dbReference type="Pfam" id="PF00563">
    <property type="entry name" value="EAL"/>
    <property type="match status" value="1"/>
</dbReference>
<sequence length="408" mass="47009">MEAFVARQPIMDRQQRVTFYELFFRSGLENFFDGTEYDKATADVIVNSFFVIGIKKLTGGKRALVNFTENLLINDIASILPPNLIGIEILETVEPSDDVIAACKKLKQMGYFLVLDDFVFEDRLMPLVKLADIIKVDFLNTTMADKISLVKRFGNKHTKFLAEKLEGQEDFEFAFNLGYSYFQGYYFSKPDIVVQRDIPSFKINYLMLLKEITKPVRELNFDLMEMIIKRDISISYKLLKYINCIGFQCIYRIKSIKHALVLLGQKEVMKWISLYILKGLGNDKPDVLMLISISRARFCELLAPLGGLEKHSFELFLMGMFSMIDALMDQPKPLILESLPISDEVKNVLLEGNGKYSNIYHLMLSYEKGRWESVSSFCKILHISEKEVAKVYLEAVNWTNRIILANCV</sequence>